<dbReference type="AlphaFoldDB" id="A0A4U5JUI5"/>
<proteinExistence type="predicted"/>
<dbReference type="EMBL" id="SZUA01000001">
    <property type="protein sequence ID" value="TKR33205.1"/>
    <property type="molecule type" value="Genomic_DNA"/>
</dbReference>
<accession>A0A4U5JUI5</accession>
<keyword evidence="3" id="KW-1185">Reference proteome</keyword>
<evidence type="ECO:0000259" key="1">
    <source>
        <dbReference type="Pfam" id="PF13619"/>
    </source>
</evidence>
<dbReference type="Proteomes" id="UP000308707">
    <property type="component" value="Unassembled WGS sequence"/>
</dbReference>
<dbReference type="OrthoDB" id="8612029at2"/>
<reference evidence="2 3" key="1">
    <citation type="submission" date="2019-04" db="EMBL/GenBank/DDBJ databases">
        <title>Reference strain of H23.</title>
        <authorList>
            <person name="Luo X."/>
        </authorList>
    </citation>
    <scope>NUCLEOTIDE SEQUENCE [LARGE SCALE GENOMIC DNA]</scope>
    <source>
        <strain evidence="2 3">H23</strain>
    </source>
</reference>
<evidence type="ECO:0000313" key="3">
    <source>
        <dbReference type="Proteomes" id="UP000308707"/>
    </source>
</evidence>
<protein>
    <submittedName>
        <fullName evidence="2">KTSC domain-containing protein</fullName>
    </submittedName>
</protein>
<evidence type="ECO:0000313" key="2">
    <source>
        <dbReference type="EMBL" id="TKR33205.1"/>
    </source>
</evidence>
<dbReference type="RefSeq" id="WP_137265415.1">
    <property type="nucleotide sequence ID" value="NZ_SZUA01000001.1"/>
</dbReference>
<name>A0A4U5JUI5_9GAMM</name>
<dbReference type="Pfam" id="PF13619">
    <property type="entry name" value="KTSC"/>
    <property type="match status" value="1"/>
</dbReference>
<feature type="domain" description="KTSC" evidence="1">
    <location>
        <begin position="7"/>
        <end position="62"/>
    </location>
</feature>
<gene>
    <name evidence="2" type="ORF">FCE95_02530</name>
</gene>
<sequence length="70" mass="8107">MHREPVKSQVLRSVGYDPDSRTLEIEFAGGAVYRYFDVPEDLYLDLMTASSHGEFFGRRIRDAGFDYEQV</sequence>
<dbReference type="InterPro" id="IPR025309">
    <property type="entry name" value="KTSC_dom"/>
</dbReference>
<comment type="caution">
    <text evidence="2">The sequence shown here is derived from an EMBL/GenBank/DDBJ whole genome shotgun (WGS) entry which is preliminary data.</text>
</comment>
<organism evidence="2 3">
    <name type="scientific">Luteimonas gilva</name>
    <dbReference type="NCBI Taxonomy" id="2572684"/>
    <lineage>
        <taxon>Bacteria</taxon>
        <taxon>Pseudomonadati</taxon>
        <taxon>Pseudomonadota</taxon>
        <taxon>Gammaproteobacteria</taxon>
        <taxon>Lysobacterales</taxon>
        <taxon>Lysobacteraceae</taxon>
        <taxon>Luteimonas</taxon>
    </lineage>
</organism>